<sequence>MVAMVDHDDPAVREGGDSELEESNPDISGSELQAACRDKNVSVVAIRGLVSSDPESRDRPDNNLESPLQVYLRTCRGSYMDPNPEIVKLLATHRAVNMRGHSGKTALCVLGSMASRSFGLFRRAVMFFGGEEVGSEPDKANYFQTMDIILSNNPTASKSSFLDDLLFLPKDMRVHSFMNSNTRNAINNSLGRAPYMALLMSDLYVQLLIVGSFVHGCYSSFSRNVTAILLAGSAYSILRRTISLWGSSMHSLPSSVDPHMMMSLLQAGLLITVAMYARQNNASPSNEELLNERRSLFVATAGLCWMNMMAITCHISRGFSTFIQAMIRIFKELAYLAAVGILVIFSFASMFYLSSVGYSGYCTVDGETCSGEDCEPIGNYCSMPSSVSKLYTLFFGTLEVDDFDVPFGPSVLLFFYNMLVTILLLNIIIAVMSTSFESVQIKGELIFWDHRFELIHDVNSVIRCVKEHTSFFRSFFPKRNAGLGPSQPREVSTTATAPESRKSIPGWYSTLLRLEKGERLPSPIVRFIIAISIAAWVIAGLLTLGVVWPRRVRQKLFSADAPCEIEGRDGSVVENDEIVRLKVEVELLREQLGALK</sequence>
<dbReference type="InterPro" id="IPR024862">
    <property type="entry name" value="TRPV"/>
</dbReference>
<dbReference type="PANTHER" id="PTHR10582">
    <property type="entry name" value="TRANSIENT RECEPTOR POTENTIAL ION CHANNEL PROTEIN"/>
    <property type="match status" value="1"/>
</dbReference>
<reference evidence="9 10" key="1">
    <citation type="journal article" date="2012" name="Genome Biol.">
        <title>Genome and low-iron response of an oceanic diatom adapted to chronic iron limitation.</title>
        <authorList>
            <person name="Lommer M."/>
            <person name="Specht M."/>
            <person name="Roy A.S."/>
            <person name="Kraemer L."/>
            <person name="Andreson R."/>
            <person name="Gutowska M.A."/>
            <person name="Wolf J."/>
            <person name="Bergner S.V."/>
            <person name="Schilhabel M.B."/>
            <person name="Klostermeier U.C."/>
            <person name="Beiko R.G."/>
            <person name="Rosenstiel P."/>
            <person name="Hippler M."/>
            <person name="Laroche J."/>
        </authorList>
    </citation>
    <scope>NUCLEOTIDE SEQUENCE [LARGE SCALE GENOMIC DNA]</scope>
    <source>
        <strain evidence="9 10">CCMP1005</strain>
    </source>
</reference>
<feature type="compositionally biased region" description="Basic and acidic residues" evidence="6">
    <location>
        <begin position="1"/>
        <end position="16"/>
    </location>
</feature>
<evidence type="ECO:0000256" key="1">
    <source>
        <dbReference type="ARBA" id="ARBA00004141"/>
    </source>
</evidence>
<evidence type="ECO:0000256" key="7">
    <source>
        <dbReference type="SAM" id="Phobius"/>
    </source>
</evidence>
<feature type="transmembrane region" description="Helical" evidence="7">
    <location>
        <begin position="411"/>
        <end position="432"/>
    </location>
</feature>
<dbReference type="AlphaFoldDB" id="K0SVA3"/>
<evidence type="ECO:0000256" key="2">
    <source>
        <dbReference type="ARBA" id="ARBA00022692"/>
    </source>
</evidence>
<name>K0SVA3_THAOC</name>
<keyword evidence="3" id="KW-0677">Repeat</keyword>
<feature type="transmembrane region" description="Helical" evidence="7">
    <location>
        <begin position="333"/>
        <end position="353"/>
    </location>
</feature>
<evidence type="ECO:0000256" key="5">
    <source>
        <dbReference type="ARBA" id="ARBA00023136"/>
    </source>
</evidence>
<dbReference type="PANTHER" id="PTHR10582:SF2">
    <property type="entry name" value="INACTIVE"/>
    <property type="match status" value="1"/>
</dbReference>
<dbReference type="eggNOG" id="ENOG502T5CQ">
    <property type="taxonomic scope" value="Eukaryota"/>
</dbReference>
<keyword evidence="5 7" id="KW-0472">Membrane</keyword>
<organism evidence="9 10">
    <name type="scientific">Thalassiosira oceanica</name>
    <name type="common">Marine diatom</name>
    <dbReference type="NCBI Taxonomy" id="159749"/>
    <lineage>
        <taxon>Eukaryota</taxon>
        <taxon>Sar</taxon>
        <taxon>Stramenopiles</taxon>
        <taxon>Ochrophyta</taxon>
        <taxon>Bacillariophyta</taxon>
        <taxon>Coscinodiscophyceae</taxon>
        <taxon>Thalassiosirophycidae</taxon>
        <taxon>Thalassiosirales</taxon>
        <taxon>Thalassiosiraceae</taxon>
        <taxon>Thalassiosira</taxon>
    </lineage>
</organism>
<comment type="subcellular location">
    <subcellularLocation>
        <location evidence="1">Membrane</location>
        <topology evidence="1">Multi-pass membrane protein</topology>
    </subcellularLocation>
</comment>
<keyword evidence="10" id="KW-1185">Reference proteome</keyword>
<gene>
    <name evidence="9" type="ORF">THAOC_09391</name>
</gene>
<dbReference type="InterPro" id="IPR005821">
    <property type="entry name" value="Ion_trans_dom"/>
</dbReference>
<dbReference type="Proteomes" id="UP000266841">
    <property type="component" value="Unassembled WGS sequence"/>
</dbReference>
<proteinExistence type="predicted"/>
<evidence type="ECO:0000256" key="6">
    <source>
        <dbReference type="SAM" id="MobiDB-lite"/>
    </source>
</evidence>
<feature type="region of interest" description="Disordered" evidence="6">
    <location>
        <begin position="1"/>
        <end position="28"/>
    </location>
</feature>
<feature type="domain" description="Ion transport" evidence="8">
    <location>
        <begin position="314"/>
        <end position="440"/>
    </location>
</feature>
<dbReference type="OMA" id="FWDHRFE"/>
<evidence type="ECO:0000259" key="8">
    <source>
        <dbReference type="Pfam" id="PF00520"/>
    </source>
</evidence>
<accession>K0SVA3</accession>
<feature type="transmembrane region" description="Helical" evidence="7">
    <location>
        <begin position="524"/>
        <end position="548"/>
    </location>
</feature>
<protein>
    <recommendedName>
        <fullName evidence="8">Ion transport domain-containing protein</fullName>
    </recommendedName>
</protein>
<keyword evidence="2 7" id="KW-0812">Transmembrane</keyword>
<feature type="transmembrane region" description="Helical" evidence="7">
    <location>
        <begin position="296"/>
        <end position="313"/>
    </location>
</feature>
<evidence type="ECO:0000256" key="3">
    <source>
        <dbReference type="ARBA" id="ARBA00022737"/>
    </source>
</evidence>
<dbReference type="GO" id="GO:0098703">
    <property type="term" value="P:calcium ion import across plasma membrane"/>
    <property type="evidence" value="ECO:0007669"/>
    <property type="project" value="TreeGrafter"/>
</dbReference>
<evidence type="ECO:0000256" key="4">
    <source>
        <dbReference type="ARBA" id="ARBA00022989"/>
    </source>
</evidence>
<comment type="caution">
    <text evidence="9">The sequence shown here is derived from an EMBL/GenBank/DDBJ whole genome shotgun (WGS) entry which is preliminary data.</text>
</comment>
<evidence type="ECO:0000313" key="10">
    <source>
        <dbReference type="Proteomes" id="UP000266841"/>
    </source>
</evidence>
<dbReference type="EMBL" id="AGNL01010187">
    <property type="protein sequence ID" value="EJK69360.1"/>
    <property type="molecule type" value="Genomic_DNA"/>
</dbReference>
<dbReference type="GO" id="GO:0005216">
    <property type="term" value="F:monoatomic ion channel activity"/>
    <property type="evidence" value="ECO:0007669"/>
    <property type="project" value="InterPro"/>
</dbReference>
<dbReference type="OrthoDB" id="53173at2759"/>
<dbReference type="Pfam" id="PF00520">
    <property type="entry name" value="Ion_trans"/>
    <property type="match status" value="1"/>
</dbReference>
<dbReference type="GO" id="GO:0005886">
    <property type="term" value="C:plasma membrane"/>
    <property type="evidence" value="ECO:0007669"/>
    <property type="project" value="TreeGrafter"/>
</dbReference>
<keyword evidence="4 7" id="KW-1133">Transmembrane helix</keyword>
<evidence type="ECO:0000313" key="9">
    <source>
        <dbReference type="EMBL" id="EJK69360.1"/>
    </source>
</evidence>